<accession>A0A2G3A0Z7</accession>
<proteinExistence type="predicted"/>
<organism evidence="1 2">
    <name type="scientific">Capsicum annuum</name>
    <name type="common">Capsicum pepper</name>
    <dbReference type="NCBI Taxonomy" id="4072"/>
    <lineage>
        <taxon>Eukaryota</taxon>
        <taxon>Viridiplantae</taxon>
        <taxon>Streptophyta</taxon>
        <taxon>Embryophyta</taxon>
        <taxon>Tracheophyta</taxon>
        <taxon>Spermatophyta</taxon>
        <taxon>Magnoliopsida</taxon>
        <taxon>eudicotyledons</taxon>
        <taxon>Gunneridae</taxon>
        <taxon>Pentapetalae</taxon>
        <taxon>asterids</taxon>
        <taxon>lamiids</taxon>
        <taxon>Solanales</taxon>
        <taxon>Solanaceae</taxon>
        <taxon>Solanoideae</taxon>
        <taxon>Capsiceae</taxon>
        <taxon>Capsicum</taxon>
    </lineage>
</organism>
<reference evidence="1 2" key="2">
    <citation type="journal article" date="2017" name="Genome Biol.">
        <title>New reference genome sequences of hot pepper reveal the massive evolution of plant disease-resistance genes by retroduplication.</title>
        <authorList>
            <person name="Kim S."/>
            <person name="Park J."/>
            <person name="Yeom S.I."/>
            <person name="Kim Y.M."/>
            <person name="Seo E."/>
            <person name="Kim K.T."/>
            <person name="Kim M.S."/>
            <person name="Lee J.M."/>
            <person name="Cheong K."/>
            <person name="Shin H.S."/>
            <person name="Kim S.B."/>
            <person name="Han K."/>
            <person name="Lee J."/>
            <person name="Park M."/>
            <person name="Lee H.A."/>
            <person name="Lee H.Y."/>
            <person name="Lee Y."/>
            <person name="Oh S."/>
            <person name="Lee J.H."/>
            <person name="Choi E."/>
            <person name="Choi E."/>
            <person name="Lee S.E."/>
            <person name="Jeon J."/>
            <person name="Kim H."/>
            <person name="Choi G."/>
            <person name="Song H."/>
            <person name="Lee J."/>
            <person name="Lee S.C."/>
            <person name="Kwon J.K."/>
            <person name="Lee H.Y."/>
            <person name="Koo N."/>
            <person name="Hong Y."/>
            <person name="Kim R.W."/>
            <person name="Kang W.H."/>
            <person name="Huh J.H."/>
            <person name="Kang B.C."/>
            <person name="Yang T.J."/>
            <person name="Lee Y.H."/>
            <person name="Bennetzen J.L."/>
            <person name="Choi D."/>
        </authorList>
    </citation>
    <scope>NUCLEOTIDE SEQUENCE [LARGE SCALE GENOMIC DNA]</scope>
    <source>
        <strain evidence="2">cv. CM334</strain>
    </source>
</reference>
<dbReference type="Proteomes" id="UP000222542">
    <property type="component" value="Unassembled WGS sequence"/>
</dbReference>
<evidence type="ECO:0000313" key="1">
    <source>
        <dbReference type="EMBL" id="PHT87902.1"/>
    </source>
</evidence>
<gene>
    <name evidence="1" type="ORF">T459_10008</name>
</gene>
<dbReference type="AlphaFoldDB" id="A0A2G3A0Z7"/>
<reference evidence="1 2" key="1">
    <citation type="journal article" date="2014" name="Nat. Genet.">
        <title>Genome sequence of the hot pepper provides insights into the evolution of pungency in Capsicum species.</title>
        <authorList>
            <person name="Kim S."/>
            <person name="Park M."/>
            <person name="Yeom S.I."/>
            <person name="Kim Y.M."/>
            <person name="Lee J.M."/>
            <person name="Lee H.A."/>
            <person name="Seo E."/>
            <person name="Choi J."/>
            <person name="Cheong K."/>
            <person name="Kim K.T."/>
            <person name="Jung K."/>
            <person name="Lee G.W."/>
            <person name="Oh S.K."/>
            <person name="Bae C."/>
            <person name="Kim S.B."/>
            <person name="Lee H.Y."/>
            <person name="Kim S.Y."/>
            <person name="Kim M.S."/>
            <person name="Kang B.C."/>
            <person name="Jo Y.D."/>
            <person name="Yang H.B."/>
            <person name="Jeong H.J."/>
            <person name="Kang W.H."/>
            <person name="Kwon J.K."/>
            <person name="Shin C."/>
            <person name="Lim J.Y."/>
            <person name="Park J.H."/>
            <person name="Huh J.H."/>
            <person name="Kim J.S."/>
            <person name="Kim B.D."/>
            <person name="Cohen O."/>
            <person name="Paran I."/>
            <person name="Suh M.C."/>
            <person name="Lee S.B."/>
            <person name="Kim Y.K."/>
            <person name="Shin Y."/>
            <person name="Noh S.J."/>
            <person name="Park J."/>
            <person name="Seo Y.S."/>
            <person name="Kwon S.Y."/>
            <person name="Kim H.A."/>
            <person name="Park J.M."/>
            <person name="Kim H.J."/>
            <person name="Choi S.B."/>
            <person name="Bosland P.W."/>
            <person name="Reeves G."/>
            <person name="Jo S.H."/>
            <person name="Lee B.W."/>
            <person name="Cho H.T."/>
            <person name="Choi H.S."/>
            <person name="Lee M.S."/>
            <person name="Yu Y."/>
            <person name="Do Choi Y."/>
            <person name="Park B.S."/>
            <person name="van Deynze A."/>
            <person name="Ashrafi H."/>
            <person name="Hill T."/>
            <person name="Kim W.T."/>
            <person name="Pai H.S."/>
            <person name="Ahn H.K."/>
            <person name="Yeam I."/>
            <person name="Giovannoni J.J."/>
            <person name="Rose J.K."/>
            <person name="Sorensen I."/>
            <person name="Lee S.J."/>
            <person name="Kim R.W."/>
            <person name="Choi I.Y."/>
            <person name="Choi B.S."/>
            <person name="Lim J.S."/>
            <person name="Lee Y.H."/>
            <person name="Choi D."/>
        </authorList>
    </citation>
    <scope>NUCLEOTIDE SEQUENCE [LARGE SCALE GENOMIC DNA]</scope>
    <source>
        <strain evidence="2">cv. CM334</strain>
    </source>
</reference>
<dbReference type="OMA" id="LMHSHNI"/>
<keyword evidence="2" id="KW-1185">Reference proteome</keyword>
<evidence type="ECO:0008006" key="3">
    <source>
        <dbReference type="Google" id="ProtNLM"/>
    </source>
</evidence>
<sequence length="116" mass="12806">MATNTSVTNVGGVNNSNTIVQFNLVTQLPIKLPCSHNFSLWKVQVSMLMHGHNLYGHQDGSIPEPTRTISQNNQDADNSEFLTWYHKDQLIQNAILAFDYPTLAPTIAIAVLAKVA</sequence>
<dbReference type="EMBL" id="AYRZ02000003">
    <property type="protein sequence ID" value="PHT87902.1"/>
    <property type="molecule type" value="Genomic_DNA"/>
</dbReference>
<protein>
    <recommendedName>
        <fullName evidence="3">Retrotransposon Copia-like N-terminal domain-containing protein</fullName>
    </recommendedName>
</protein>
<comment type="caution">
    <text evidence="1">The sequence shown here is derived from an EMBL/GenBank/DDBJ whole genome shotgun (WGS) entry which is preliminary data.</text>
</comment>
<name>A0A2G3A0Z7_CAPAN</name>
<evidence type="ECO:0000313" key="2">
    <source>
        <dbReference type="Proteomes" id="UP000222542"/>
    </source>
</evidence>
<dbReference type="Gramene" id="PHT87902">
    <property type="protein sequence ID" value="PHT87902"/>
    <property type="gene ID" value="T459_10008"/>
</dbReference>